<gene>
    <name evidence="2" type="ORF">QJS10_CPB15g00166</name>
</gene>
<proteinExistence type="predicted"/>
<dbReference type="Proteomes" id="UP001180020">
    <property type="component" value="Unassembled WGS sequence"/>
</dbReference>
<comment type="caution">
    <text evidence="2">The sequence shown here is derived from an EMBL/GenBank/DDBJ whole genome shotgun (WGS) entry which is preliminary data.</text>
</comment>
<accession>A0AAV9DBL4</accession>
<reference evidence="2" key="1">
    <citation type="journal article" date="2023" name="Nat. Commun.">
        <title>Diploid and tetraploid genomes of Acorus and the evolution of monocots.</title>
        <authorList>
            <person name="Ma L."/>
            <person name="Liu K.W."/>
            <person name="Li Z."/>
            <person name="Hsiao Y.Y."/>
            <person name="Qi Y."/>
            <person name="Fu T."/>
            <person name="Tang G.D."/>
            <person name="Zhang D."/>
            <person name="Sun W.H."/>
            <person name="Liu D.K."/>
            <person name="Li Y."/>
            <person name="Chen G.Z."/>
            <person name="Liu X.D."/>
            <person name="Liao X.Y."/>
            <person name="Jiang Y.T."/>
            <person name="Yu X."/>
            <person name="Hao Y."/>
            <person name="Huang J."/>
            <person name="Zhao X.W."/>
            <person name="Ke S."/>
            <person name="Chen Y.Y."/>
            <person name="Wu W.L."/>
            <person name="Hsu J.L."/>
            <person name="Lin Y.F."/>
            <person name="Huang M.D."/>
            <person name="Li C.Y."/>
            <person name="Huang L."/>
            <person name="Wang Z.W."/>
            <person name="Zhao X."/>
            <person name="Zhong W.Y."/>
            <person name="Peng D.H."/>
            <person name="Ahmad S."/>
            <person name="Lan S."/>
            <person name="Zhang J.S."/>
            <person name="Tsai W.C."/>
            <person name="Van de Peer Y."/>
            <person name="Liu Z.J."/>
        </authorList>
    </citation>
    <scope>NUCLEOTIDE SEQUENCE</scope>
    <source>
        <strain evidence="2">CP</strain>
    </source>
</reference>
<evidence type="ECO:0000313" key="2">
    <source>
        <dbReference type="EMBL" id="KAK1297563.1"/>
    </source>
</evidence>
<keyword evidence="1" id="KW-0732">Signal</keyword>
<name>A0AAV9DBL4_ACOCL</name>
<organism evidence="2 3">
    <name type="scientific">Acorus calamus</name>
    <name type="common">Sweet flag</name>
    <dbReference type="NCBI Taxonomy" id="4465"/>
    <lineage>
        <taxon>Eukaryota</taxon>
        <taxon>Viridiplantae</taxon>
        <taxon>Streptophyta</taxon>
        <taxon>Embryophyta</taxon>
        <taxon>Tracheophyta</taxon>
        <taxon>Spermatophyta</taxon>
        <taxon>Magnoliopsida</taxon>
        <taxon>Liliopsida</taxon>
        <taxon>Acoraceae</taxon>
        <taxon>Acorus</taxon>
    </lineage>
</organism>
<evidence type="ECO:0008006" key="4">
    <source>
        <dbReference type="Google" id="ProtNLM"/>
    </source>
</evidence>
<dbReference type="EMBL" id="JAUJYO010000015">
    <property type="protein sequence ID" value="KAK1297563.1"/>
    <property type="molecule type" value="Genomic_DNA"/>
</dbReference>
<evidence type="ECO:0000313" key="3">
    <source>
        <dbReference type="Proteomes" id="UP001180020"/>
    </source>
</evidence>
<protein>
    <recommendedName>
        <fullName evidence="4">Secreted protein</fullName>
    </recommendedName>
</protein>
<dbReference type="AlphaFoldDB" id="A0AAV9DBL4"/>
<keyword evidence="3" id="KW-1185">Reference proteome</keyword>
<sequence length="77" mass="9001">MRSIKSWPWMCLAVVTCAVHQGHLLWRCRLHRPQLLRSDIPVLLRLGNRALLNLIQMNKNVRFLNHVNLQIGCCFAI</sequence>
<reference evidence="2" key="2">
    <citation type="submission" date="2023-06" db="EMBL/GenBank/DDBJ databases">
        <authorList>
            <person name="Ma L."/>
            <person name="Liu K.-W."/>
            <person name="Li Z."/>
            <person name="Hsiao Y.-Y."/>
            <person name="Qi Y."/>
            <person name="Fu T."/>
            <person name="Tang G."/>
            <person name="Zhang D."/>
            <person name="Sun W.-H."/>
            <person name="Liu D.-K."/>
            <person name="Li Y."/>
            <person name="Chen G.-Z."/>
            <person name="Liu X.-D."/>
            <person name="Liao X.-Y."/>
            <person name="Jiang Y.-T."/>
            <person name="Yu X."/>
            <person name="Hao Y."/>
            <person name="Huang J."/>
            <person name="Zhao X.-W."/>
            <person name="Ke S."/>
            <person name="Chen Y.-Y."/>
            <person name="Wu W.-L."/>
            <person name="Hsu J.-L."/>
            <person name="Lin Y.-F."/>
            <person name="Huang M.-D."/>
            <person name="Li C.-Y."/>
            <person name="Huang L."/>
            <person name="Wang Z.-W."/>
            <person name="Zhao X."/>
            <person name="Zhong W.-Y."/>
            <person name="Peng D.-H."/>
            <person name="Ahmad S."/>
            <person name="Lan S."/>
            <person name="Zhang J.-S."/>
            <person name="Tsai W.-C."/>
            <person name="Van De Peer Y."/>
            <person name="Liu Z.-J."/>
        </authorList>
    </citation>
    <scope>NUCLEOTIDE SEQUENCE</scope>
    <source>
        <strain evidence="2">CP</strain>
        <tissue evidence="2">Leaves</tissue>
    </source>
</reference>
<feature type="signal peptide" evidence="1">
    <location>
        <begin position="1"/>
        <end position="17"/>
    </location>
</feature>
<feature type="chain" id="PRO_5043541301" description="Secreted protein" evidence="1">
    <location>
        <begin position="18"/>
        <end position="77"/>
    </location>
</feature>
<evidence type="ECO:0000256" key="1">
    <source>
        <dbReference type="SAM" id="SignalP"/>
    </source>
</evidence>